<evidence type="ECO:0000313" key="2">
    <source>
        <dbReference type="Proteomes" id="UP000036202"/>
    </source>
</evidence>
<keyword evidence="2" id="KW-1185">Reference proteome</keyword>
<reference evidence="2" key="2">
    <citation type="submission" date="2015-06" db="EMBL/GenBank/DDBJ databases">
        <title>Genome Sequence of Bacillus endophyticus and Analysis of its Companion Mechanism in the Ketogulonigenium vulgare-Bacillus strain Consortium.</title>
        <authorList>
            <person name="Jia N."/>
            <person name="Du J."/>
            <person name="Ding M.-Z."/>
            <person name="Gao F."/>
            <person name="Yuan Y.-J."/>
        </authorList>
    </citation>
    <scope>NUCLEOTIDE SEQUENCE [LARGE SCALE GENOMIC DNA]</scope>
    <source>
        <strain evidence="2">Hbe603</strain>
    </source>
</reference>
<gene>
    <name evidence="1" type="ORF">BEH_07630</name>
</gene>
<dbReference type="Proteomes" id="UP000036202">
    <property type="component" value="Chromosome"/>
</dbReference>
<dbReference type="AlphaFoldDB" id="A0A0H4KED3"/>
<reference evidence="1 2" key="1">
    <citation type="journal article" date="2015" name="PLoS ONE">
        <title>Genome Sequence of Bacillus endophyticus and Analysis of Its Companion Mechanism in the Ketogulonigenium vulgare-Bacillus Strain Consortium.</title>
        <authorList>
            <person name="Jia N."/>
            <person name="Du J."/>
            <person name="Ding M.Z."/>
            <person name="Gao F."/>
            <person name="Yuan Y.J."/>
        </authorList>
    </citation>
    <scope>NUCLEOTIDE SEQUENCE [LARGE SCALE GENOMIC DNA]</scope>
    <source>
        <strain evidence="1 2">Hbe603</strain>
    </source>
</reference>
<dbReference type="RefSeq" id="WP_046216941.1">
    <property type="nucleotide sequence ID" value="NZ_CP011974.1"/>
</dbReference>
<accession>A0A0H4KED3</accession>
<dbReference type="KEGG" id="beo:BEH_07630"/>
<protein>
    <submittedName>
        <fullName evidence="1">Uncharacterized protein</fullName>
    </submittedName>
</protein>
<sequence>MKAFEVHYQTPRKSTMVIILSKTEEGIENNLIDRDAEYKKYKGKVATCKINSHKEIPLSNVLVSHLSVVDLMKLLKEEK</sequence>
<dbReference type="EMBL" id="CP011974">
    <property type="protein sequence ID" value="AKO91980.1"/>
    <property type="molecule type" value="Genomic_DNA"/>
</dbReference>
<name>A0A0H4KED3_9BACI</name>
<dbReference type="PATRIC" id="fig|135735.6.peg.1554"/>
<proteinExistence type="predicted"/>
<evidence type="ECO:0000313" key="1">
    <source>
        <dbReference type="EMBL" id="AKO91980.1"/>
    </source>
</evidence>
<organism evidence="1 2">
    <name type="scientific">Priestia filamentosa</name>
    <dbReference type="NCBI Taxonomy" id="1402861"/>
    <lineage>
        <taxon>Bacteria</taxon>
        <taxon>Bacillati</taxon>
        <taxon>Bacillota</taxon>
        <taxon>Bacilli</taxon>
        <taxon>Bacillales</taxon>
        <taxon>Bacillaceae</taxon>
        <taxon>Priestia</taxon>
    </lineage>
</organism>